<evidence type="ECO:0000259" key="6">
    <source>
        <dbReference type="SMART" id="SM00903"/>
    </source>
</evidence>
<accession>A0A6J3LVS4</accession>
<feature type="compositionally biased region" description="Polar residues" evidence="5">
    <location>
        <begin position="54"/>
        <end position="65"/>
    </location>
</feature>
<comment type="cofactor">
    <cofactor evidence="1">
        <name>FMN</name>
        <dbReference type="ChEBI" id="CHEBI:58210"/>
    </cofactor>
</comment>
<dbReference type="Gene3D" id="2.30.110.10">
    <property type="entry name" value="Electron Transport, Fmn-binding Protein, Chain A"/>
    <property type="match status" value="1"/>
</dbReference>
<dbReference type="PANTHER" id="PTHR33798">
    <property type="entry name" value="FLAVOPROTEIN OXYGENASE"/>
    <property type="match status" value="1"/>
</dbReference>
<keyword evidence="7" id="KW-1185">Reference proteome</keyword>
<dbReference type="SMART" id="SM00903">
    <property type="entry name" value="Flavin_Reduct"/>
    <property type="match status" value="1"/>
</dbReference>
<gene>
    <name evidence="8" type="ORF">K489DRAFT_383348</name>
</gene>
<reference evidence="8" key="1">
    <citation type="submission" date="2020-01" db="EMBL/GenBank/DDBJ databases">
        <authorList>
            <consortium name="DOE Joint Genome Institute"/>
            <person name="Haridas S."/>
            <person name="Albert R."/>
            <person name="Binder M."/>
            <person name="Bloem J."/>
            <person name="Labutti K."/>
            <person name="Salamov A."/>
            <person name="Andreopoulos B."/>
            <person name="Baker S.E."/>
            <person name="Barry K."/>
            <person name="Bills G."/>
            <person name="Bluhm B.H."/>
            <person name="Cannon C."/>
            <person name="Castanera R."/>
            <person name="Culley D.E."/>
            <person name="Daum C."/>
            <person name="Ezra D."/>
            <person name="Gonzalez J.B."/>
            <person name="Henrissat B."/>
            <person name="Kuo A."/>
            <person name="Liang C."/>
            <person name="Lipzen A."/>
            <person name="Lutzoni F."/>
            <person name="Magnuson J."/>
            <person name="Mondo S."/>
            <person name="Nolan M."/>
            <person name="Ohm R."/>
            <person name="Pangilinan J."/>
            <person name="Park H.-J."/>
            <person name="Ramirez L."/>
            <person name="Alfaro M."/>
            <person name="Sun H."/>
            <person name="Tritt A."/>
            <person name="Yoshinaga Y."/>
            <person name="Zwiers L.-H."/>
            <person name="Turgeon B.G."/>
            <person name="Goodwin S.B."/>
            <person name="Spatafora J.W."/>
            <person name="Crous P.W."/>
            <person name="Grigoriev I.V."/>
        </authorList>
    </citation>
    <scope>NUCLEOTIDE SEQUENCE</scope>
    <source>
        <strain evidence="8">CBS 342.82</strain>
    </source>
</reference>
<dbReference type="InterPro" id="IPR012349">
    <property type="entry name" value="Split_barrel_FMN-bd"/>
</dbReference>
<dbReference type="PANTHER" id="PTHR33798:SF5">
    <property type="entry name" value="FLAVIN REDUCTASE LIKE DOMAIN-CONTAINING PROTEIN"/>
    <property type="match status" value="1"/>
</dbReference>
<comment type="similarity">
    <text evidence="4">Belongs to the flavoredoxin family.</text>
</comment>
<evidence type="ECO:0000256" key="4">
    <source>
        <dbReference type="ARBA" id="ARBA00038054"/>
    </source>
</evidence>
<name>A0A6J3LVS4_9PEZI</name>
<sequence length="416" mass="46112">MTYGAVSMRSNNTRPGTAGTSLTCEIARIYIGAVPNIISHLQRYSGINPRLAKNPSNQEKYTAKQSKMSSAASSNPKPNHERMADAEKHIKRNPHGNFKEVEASRPEWDSEIQWGYTQTKKPSWKAGDGANDDGASLSKSHIDIDPYEEGRPAAFNYKLLISGIIPRPVGFVSTRSADGTSTNLAPFSYFSVVNHDPPIFTVGFSGGFDKAKDSLRNLKESGECVLNIISEHYLEAANSTSVNAPYGTSEWALSGLTPAPCKDVKASRVKEAVFSVEGKLVETKEFESRSKPGEKSGVLAIIEGVRFWAREDAINEDKNLLDPAVRYNLSAFLLLGTMLMMIIGIATNCTPGWHHLCPCTRRHRNSTAGLGRAQDRRCRPCETKSRFAIEIDRRYMKYMKSHQKLQLCEEDFPEDA</sequence>
<evidence type="ECO:0000256" key="5">
    <source>
        <dbReference type="SAM" id="MobiDB-lite"/>
    </source>
</evidence>
<feature type="domain" description="Flavin reductase like" evidence="6">
    <location>
        <begin position="162"/>
        <end position="329"/>
    </location>
</feature>
<dbReference type="AlphaFoldDB" id="A0A6J3LVS4"/>
<keyword evidence="3" id="KW-0288">FMN</keyword>
<evidence type="ECO:0000313" key="8">
    <source>
        <dbReference type="RefSeq" id="XP_033456814.1"/>
    </source>
</evidence>
<evidence type="ECO:0000313" key="7">
    <source>
        <dbReference type="Proteomes" id="UP000504637"/>
    </source>
</evidence>
<feature type="compositionally biased region" description="Low complexity" evidence="5">
    <location>
        <begin position="66"/>
        <end position="77"/>
    </location>
</feature>
<evidence type="ECO:0000256" key="3">
    <source>
        <dbReference type="ARBA" id="ARBA00022643"/>
    </source>
</evidence>
<reference evidence="8" key="3">
    <citation type="submission" date="2025-08" db="UniProtKB">
        <authorList>
            <consortium name="RefSeq"/>
        </authorList>
    </citation>
    <scope>IDENTIFICATION</scope>
    <source>
        <strain evidence="8">CBS 342.82</strain>
    </source>
</reference>
<dbReference type="RefSeq" id="XP_033456814.1">
    <property type="nucleotide sequence ID" value="XM_033605581.1"/>
</dbReference>
<dbReference type="GO" id="GO:0010181">
    <property type="term" value="F:FMN binding"/>
    <property type="evidence" value="ECO:0007669"/>
    <property type="project" value="InterPro"/>
</dbReference>
<reference evidence="8" key="2">
    <citation type="submission" date="2020-04" db="EMBL/GenBank/DDBJ databases">
        <authorList>
            <consortium name="NCBI Genome Project"/>
        </authorList>
    </citation>
    <scope>NUCLEOTIDE SEQUENCE</scope>
    <source>
        <strain evidence="8">CBS 342.82</strain>
    </source>
</reference>
<dbReference type="InterPro" id="IPR002563">
    <property type="entry name" value="Flavin_Rdtase-like_dom"/>
</dbReference>
<keyword evidence="2" id="KW-0285">Flavoprotein</keyword>
<organism evidence="8">
    <name type="scientific">Dissoconium aciculare CBS 342.82</name>
    <dbReference type="NCBI Taxonomy" id="1314786"/>
    <lineage>
        <taxon>Eukaryota</taxon>
        <taxon>Fungi</taxon>
        <taxon>Dikarya</taxon>
        <taxon>Ascomycota</taxon>
        <taxon>Pezizomycotina</taxon>
        <taxon>Dothideomycetes</taxon>
        <taxon>Dothideomycetidae</taxon>
        <taxon>Mycosphaerellales</taxon>
        <taxon>Dissoconiaceae</taxon>
        <taxon>Dissoconium</taxon>
    </lineage>
</organism>
<dbReference type="Pfam" id="PF01613">
    <property type="entry name" value="Flavin_Reduct"/>
    <property type="match status" value="1"/>
</dbReference>
<protein>
    <recommendedName>
        <fullName evidence="6">Flavin reductase like domain-containing protein</fullName>
    </recommendedName>
</protein>
<dbReference type="SUPFAM" id="SSF50475">
    <property type="entry name" value="FMN-binding split barrel"/>
    <property type="match status" value="1"/>
</dbReference>
<evidence type="ECO:0000256" key="2">
    <source>
        <dbReference type="ARBA" id="ARBA00022630"/>
    </source>
</evidence>
<dbReference type="OrthoDB" id="10250990at2759"/>
<evidence type="ECO:0000256" key="1">
    <source>
        <dbReference type="ARBA" id="ARBA00001917"/>
    </source>
</evidence>
<dbReference type="GeneID" id="54363381"/>
<dbReference type="Proteomes" id="UP000504637">
    <property type="component" value="Unplaced"/>
</dbReference>
<proteinExistence type="inferred from homology"/>
<feature type="region of interest" description="Disordered" evidence="5">
    <location>
        <begin position="48"/>
        <end position="83"/>
    </location>
</feature>